<accession>A0ABX0SFF4</accession>
<protein>
    <submittedName>
        <fullName evidence="4">Diaminopropionate ammonia-lyase</fullName>
        <ecNumber evidence="4">4.3.1.15</ecNumber>
    </submittedName>
</protein>
<keyword evidence="5" id="KW-1185">Reference proteome</keyword>
<gene>
    <name evidence="4" type="ORF">FB473_001361</name>
</gene>
<evidence type="ECO:0000259" key="3">
    <source>
        <dbReference type="Pfam" id="PF00291"/>
    </source>
</evidence>
<evidence type="ECO:0000313" key="5">
    <source>
        <dbReference type="Proteomes" id="UP000749311"/>
    </source>
</evidence>
<dbReference type="InterPro" id="IPR036052">
    <property type="entry name" value="TrpB-like_PALP_sf"/>
</dbReference>
<evidence type="ECO:0000256" key="1">
    <source>
        <dbReference type="ARBA" id="ARBA00001933"/>
    </source>
</evidence>
<organism evidence="4 5">
    <name type="scientific">Brooklawnia cerclae</name>
    <dbReference type="NCBI Taxonomy" id="349934"/>
    <lineage>
        <taxon>Bacteria</taxon>
        <taxon>Bacillati</taxon>
        <taxon>Actinomycetota</taxon>
        <taxon>Actinomycetes</taxon>
        <taxon>Propionibacteriales</taxon>
        <taxon>Propionibacteriaceae</taxon>
        <taxon>Brooklawnia</taxon>
    </lineage>
</organism>
<evidence type="ECO:0000256" key="2">
    <source>
        <dbReference type="ARBA" id="ARBA00022898"/>
    </source>
</evidence>
<dbReference type="InterPro" id="IPR001926">
    <property type="entry name" value="TrpB-like_PALP"/>
</dbReference>
<dbReference type="GO" id="GO:0008838">
    <property type="term" value="F:diaminopropionate ammonia-lyase activity"/>
    <property type="evidence" value="ECO:0007669"/>
    <property type="project" value="UniProtKB-EC"/>
</dbReference>
<dbReference type="Pfam" id="PF00291">
    <property type="entry name" value="PALP"/>
    <property type="match status" value="1"/>
</dbReference>
<feature type="domain" description="Tryptophan synthase beta chain-like PALP" evidence="3">
    <location>
        <begin position="49"/>
        <end position="370"/>
    </location>
</feature>
<keyword evidence="2" id="KW-0663">Pyridoxal phosphate</keyword>
<evidence type="ECO:0000313" key="4">
    <source>
        <dbReference type="EMBL" id="NIH56716.1"/>
    </source>
</evidence>
<dbReference type="RefSeq" id="WP_208390466.1">
    <property type="nucleotide sequence ID" value="NZ_BAAAOO010000015.1"/>
</dbReference>
<dbReference type="PANTHER" id="PTHR42937:SF1">
    <property type="entry name" value="DIAMINOPROPIONATE AMMONIA-LYASE"/>
    <property type="match status" value="1"/>
</dbReference>
<sequence length="386" mass="39575">MITPVDQPTDPGTRPEAAGARLIANPLVDRGRVQPAAPRCVAFHASLPGFAATPVDDAPGAAEQLGVARVLVKRETERLGLPSFKILGASWAVCRELAHRWNLGDAAGVGFPQLKDAATAHPELVLVAPTDGNHGRAVARMARLLGLRSIVLVPAGTVAARKEGIASEGAQVIETTGDYDQTVAQAAAMEDGVHAVISDTSWEGYTRAPADVIEGYATMMAEVVEAIDGGLIPEPTVVTAQIGVGGLAAAVARGFAARPARLLVGVEPTSADCVTASMEAGHIVTSPGPQTSIMAGLNCGTPSAIAWPDVSAGFDAMSVIDDQAAAEAMRLLHRDGIDAGESGAAGLAGLLAHADVLELRPTDVVLVVVTEGPTDPINHRRIVDGN</sequence>
<dbReference type="SUPFAM" id="SSF53686">
    <property type="entry name" value="Tryptophan synthase beta subunit-like PLP-dependent enzymes"/>
    <property type="match status" value="1"/>
</dbReference>
<dbReference type="EC" id="4.3.1.15" evidence="4"/>
<keyword evidence="4" id="KW-0456">Lyase</keyword>
<proteinExistence type="predicted"/>
<dbReference type="EMBL" id="JAAMOZ010000001">
    <property type="protein sequence ID" value="NIH56716.1"/>
    <property type="molecule type" value="Genomic_DNA"/>
</dbReference>
<reference evidence="4 5" key="1">
    <citation type="submission" date="2020-02" db="EMBL/GenBank/DDBJ databases">
        <title>Sequencing the genomes of 1000 actinobacteria strains.</title>
        <authorList>
            <person name="Klenk H.-P."/>
        </authorList>
    </citation>
    <scope>NUCLEOTIDE SEQUENCE [LARGE SCALE GENOMIC DNA]</scope>
    <source>
        <strain evidence="4 5">DSM 19609</strain>
    </source>
</reference>
<dbReference type="Proteomes" id="UP000749311">
    <property type="component" value="Unassembled WGS sequence"/>
</dbReference>
<comment type="cofactor">
    <cofactor evidence="1">
        <name>pyridoxal 5'-phosphate</name>
        <dbReference type="ChEBI" id="CHEBI:597326"/>
    </cofactor>
</comment>
<dbReference type="NCBIfam" id="NF006058">
    <property type="entry name" value="PRK08206.1"/>
    <property type="match status" value="1"/>
</dbReference>
<dbReference type="Gene3D" id="3.40.50.1100">
    <property type="match status" value="2"/>
</dbReference>
<comment type="caution">
    <text evidence="4">The sequence shown here is derived from an EMBL/GenBank/DDBJ whole genome shotgun (WGS) entry which is preliminary data.</text>
</comment>
<name>A0ABX0SFF4_9ACTN</name>
<dbReference type="PANTHER" id="PTHR42937">
    <property type="match status" value="1"/>
</dbReference>